<dbReference type="InterPro" id="IPR002885">
    <property type="entry name" value="PPR_rpt"/>
</dbReference>
<evidence type="ECO:0000256" key="3">
    <source>
        <dbReference type="PROSITE-ProRule" id="PRU00708"/>
    </source>
</evidence>
<dbReference type="Pfam" id="PF13041">
    <property type="entry name" value="PPR_2"/>
    <property type="match status" value="2"/>
</dbReference>
<dbReference type="AlphaFoldDB" id="A0AAE1YZJ9"/>
<evidence type="ECO:0000256" key="1">
    <source>
        <dbReference type="ARBA" id="ARBA00007626"/>
    </source>
</evidence>
<sequence length="139" mass="15695">MIDFGPPPGNAVFNFVINGLTKSGDMEEAMKIKKLMENRGLKPDHAKLSPATFHTLIRGFCKLEQYDKAVRLIREMKEHGVNPNHDEYNKLIKSLCMKALDWETAEKLQEEMKVNGLILNGRTSALIRAVKELKEGVAT</sequence>
<keyword evidence="2" id="KW-0677">Repeat</keyword>
<dbReference type="InterPro" id="IPR011990">
    <property type="entry name" value="TPR-like_helical_dom_sf"/>
</dbReference>
<evidence type="ECO:0000313" key="4">
    <source>
        <dbReference type="EMBL" id="KAK4438643.1"/>
    </source>
</evidence>
<comment type="similarity">
    <text evidence="1">Belongs to the PPR family. P subfamily.</text>
</comment>
<feature type="repeat" description="PPR" evidence="3">
    <location>
        <begin position="9"/>
        <end position="43"/>
    </location>
</feature>
<reference evidence="4" key="2">
    <citation type="journal article" date="2024" name="Plant">
        <title>Genomic evolution and insights into agronomic trait innovations of Sesamum species.</title>
        <authorList>
            <person name="Miao H."/>
            <person name="Wang L."/>
            <person name="Qu L."/>
            <person name="Liu H."/>
            <person name="Sun Y."/>
            <person name="Le M."/>
            <person name="Wang Q."/>
            <person name="Wei S."/>
            <person name="Zheng Y."/>
            <person name="Lin W."/>
            <person name="Duan Y."/>
            <person name="Cao H."/>
            <person name="Xiong S."/>
            <person name="Wang X."/>
            <person name="Wei L."/>
            <person name="Li C."/>
            <person name="Ma Q."/>
            <person name="Ju M."/>
            <person name="Zhao R."/>
            <person name="Li G."/>
            <person name="Mu C."/>
            <person name="Tian Q."/>
            <person name="Mei H."/>
            <person name="Zhang T."/>
            <person name="Gao T."/>
            <person name="Zhang H."/>
        </authorList>
    </citation>
    <scope>NUCLEOTIDE SEQUENCE</scope>
    <source>
        <strain evidence="4">3651</strain>
    </source>
</reference>
<gene>
    <name evidence="4" type="ORF">Salat_0198800</name>
</gene>
<dbReference type="Proteomes" id="UP001293254">
    <property type="component" value="Unassembled WGS sequence"/>
</dbReference>
<protein>
    <recommendedName>
        <fullName evidence="6">Pentatricopeptide repeat-containing protein</fullName>
    </recommendedName>
</protein>
<accession>A0AAE1YZJ9</accession>
<keyword evidence="5" id="KW-1185">Reference proteome</keyword>
<comment type="caution">
    <text evidence="4">The sequence shown here is derived from an EMBL/GenBank/DDBJ whole genome shotgun (WGS) entry which is preliminary data.</text>
</comment>
<dbReference type="PANTHER" id="PTHR47939:SF10">
    <property type="entry name" value="PENTACOTRIPEPTIDE-REPEAT REGION OF PRORP DOMAIN-CONTAINING PROTEIN"/>
    <property type="match status" value="1"/>
</dbReference>
<dbReference type="Gene3D" id="1.25.40.10">
    <property type="entry name" value="Tetratricopeptide repeat domain"/>
    <property type="match status" value="1"/>
</dbReference>
<name>A0AAE1YZJ9_9LAMI</name>
<dbReference type="PROSITE" id="PS51375">
    <property type="entry name" value="PPR"/>
    <property type="match status" value="3"/>
</dbReference>
<dbReference type="InterPro" id="IPR050667">
    <property type="entry name" value="PPR-containing_protein"/>
</dbReference>
<feature type="repeat" description="PPR" evidence="3">
    <location>
        <begin position="49"/>
        <end position="83"/>
    </location>
</feature>
<dbReference type="NCBIfam" id="TIGR00756">
    <property type="entry name" value="PPR"/>
    <property type="match status" value="2"/>
</dbReference>
<dbReference type="PANTHER" id="PTHR47939">
    <property type="entry name" value="MEMBRANE-ASSOCIATED SALT-INDUCIBLE PROTEIN-LIKE"/>
    <property type="match status" value="1"/>
</dbReference>
<feature type="repeat" description="PPR" evidence="3">
    <location>
        <begin position="84"/>
        <end position="119"/>
    </location>
</feature>
<reference evidence="4" key="1">
    <citation type="submission" date="2020-06" db="EMBL/GenBank/DDBJ databases">
        <authorList>
            <person name="Li T."/>
            <person name="Hu X."/>
            <person name="Zhang T."/>
            <person name="Song X."/>
            <person name="Zhang H."/>
            <person name="Dai N."/>
            <person name="Sheng W."/>
            <person name="Hou X."/>
            <person name="Wei L."/>
        </authorList>
    </citation>
    <scope>NUCLEOTIDE SEQUENCE</scope>
    <source>
        <strain evidence="4">3651</strain>
        <tissue evidence="4">Leaf</tissue>
    </source>
</reference>
<organism evidence="4 5">
    <name type="scientific">Sesamum alatum</name>
    <dbReference type="NCBI Taxonomy" id="300844"/>
    <lineage>
        <taxon>Eukaryota</taxon>
        <taxon>Viridiplantae</taxon>
        <taxon>Streptophyta</taxon>
        <taxon>Embryophyta</taxon>
        <taxon>Tracheophyta</taxon>
        <taxon>Spermatophyta</taxon>
        <taxon>Magnoliopsida</taxon>
        <taxon>eudicotyledons</taxon>
        <taxon>Gunneridae</taxon>
        <taxon>Pentapetalae</taxon>
        <taxon>asterids</taxon>
        <taxon>lamiids</taxon>
        <taxon>Lamiales</taxon>
        <taxon>Pedaliaceae</taxon>
        <taxon>Sesamum</taxon>
    </lineage>
</organism>
<evidence type="ECO:0000256" key="2">
    <source>
        <dbReference type="ARBA" id="ARBA00022737"/>
    </source>
</evidence>
<proteinExistence type="inferred from homology"/>
<evidence type="ECO:0008006" key="6">
    <source>
        <dbReference type="Google" id="ProtNLM"/>
    </source>
</evidence>
<dbReference type="EMBL" id="JACGWO010000001">
    <property type="protein sequence ID" value="KAK4438643.1"/>
    <property type="molecule type" value="Genomic_DNA"/>
</dbReference>
<evidence type="ECO:0000313" key="5">
    <source>
        <dbReference type="Proteomes" id="UP001293254"/>
    </source>
</evidence>